<dbReference type="GO" id="GO:0006508">
    <property type="term" value="P:proteolysis"/>
    <property type="evidence" value="ECO:0007669"/>
    <property type="project" value="UniProtKB-KW"/>
</dbReference>
<dbReference type="InterPro" id="IPR004447">
    <property type="entry name" value="Peptidase_S41A"/>
</dbReference>
<dbReference type="GO" id="GO:0004175">
    <property type="term" value="F:endopeptidase activity"/>
    <property type="evidence" value="ECO:0007669"/>
    <property type="project" value="TreeGrafter"/>
</dbReference>
<dbReference type="SUPFAM" id="SSF52096">
    <property type="entry name" value="ClpP/crotonase"/>
    <property type="match status" value="1"/>
</dbReference>
<dbReference type="InterPro" id="IPR001478">
    <property type="entry name" value="PDZ"/>
</dbReference>
<dbReference type="EMBL" id="DF968182">
    <property type="protein sequence ID" value="GAP43048.1"/>
    <property type="molecule type" value="Genomic_DNA"/>
</dbReference>
<dbReference type="GO" id="GO:0030288">
    <property type="term" value="C:outer membrane-bounded periplasmic space"/>
    <property type="evidence" value="ECO:0007669"/>
    <property type="project" value="TreeGrafter"/>
</dbReference>
<keyword evidence="2 5" id="KW-0645">Protease</keyword>
<dbReference type="Gene3D" id="3.90.226.10">
    <property type="entry name" value="2-enoyl-CoA Hydratase, Chain A, domain 1"/>
    <property type="match status" value="1"/>
</dbReference>
<dbReference type="PATRIC" id="fig|1678841.3.peg.1352"/>
<evidence type="ECO:0000256" key="4">
    <source>
        <dbReference type="ARBA" id="ARBA00022825"/>
    </source>
</evidence>
<dbReference type="PANTHER" id="PTHR32060">
    <property type="entry name" value="TAIL-SPECIFIC PROTEASE"/>
    <property type="match status" value="1"/>
</dbReference>
<sequence>MSVQRSGFSALFIIFLFVAGLPAESLHAQQRIDSRSTSQKFSSLLQIISYYYVDTANSAKLTESAIEAMLKELDPHSVYLSKEEVKRANEPLQGNFDGVGIQFQLFHDTILVVAAVPGGPSDKLGILAGDKIITINGEDAFGKKVTNNYVMERLRGPKGTKVTVGIKRKGRKELIEYVITRDKIPLNSVDATFMLNADIGYIKLTRFARTSLQEVKESIMALKKQGMKNLILDLRNNSGGFLDIAIDLSDEFLPTDKLIVYTEGLRSPRMDFKATSRGGFEKGRLIVMVNESSASASEIVAGAVQDWDRGIVLGRRSFGKGLVQRPFNLPDSSVVRLTTARYYTPSGRSIQKPYEDGVEDYYADLTKRFRHGEFVSADSIRFPDSIKYFTPSKRVVYGGGGIMPDVFIPLDTTTSSRYYTDLWRKGLLNEYVIDYLDSRRGQLQAIYPDIASFKTGFLVDDAFLQQFVDFAAEKGVPADEEGLVRSGNEIRHILKGLIARNLFDVSAYFEVISPIDHELMQAVEAMNNEMLFRKLSIAM</sequence>
<comment type="similarity">
    <text evidence="1 5">Belongs to the peptidase S41A family.</text>
</comment>
<name>A0A0S7C230_9BACT</name>
<dbReference type="OrthoDB" id="9812068at2"/>
<dbReference type="InterPro" id="IPR041489">
    <property type="entry name" value="PDZ_6"/>
</dbReference>
<dbReference type="Gene3D" id="2.30.42.10">
    <property type="match status" value="1"/>
</dbReference>
<dbReference type="InterPro" id="IPR036034">
    <property type="entry name" value="PDZ_sf"/>
</dbReference>
<dbReference type="PROSITE" id="PS50106">
    <property type="entry name" value="PDZ"/>
    <property type="match status" value="1"/>
</dbReference>
<dbReference type="Pfam" id="PF03572">
    <property type="entry name" value="Peptidase_S41"/>
    <property type="match status" value="1"/>
</dbReference>
<dbReference type="PANTHER" id="PTHR32060:SF30">
    <property type="entry name" value="CARBOXY-TERMINAL PROCESSING PROTEASE CTPA"/>
    <property type="match status" value="1"/>
</dbReference>
<keyword evidence="8" id="KW-1185">Reference proteome</keyword>
<dbReference type="NCBIfam" id="TIGR00225">
    <property type="entry name" value="prc"/>
    <property type="match status" value="1"/>
</dbReference>
<gene>
    <name evidence="7" type="ORF">TBC1_111190</name>
</gene>
<evidence type="ECO:0000256" key="1">
    <source>
        <dbReference type="ARBA" id="ARBA00009179"/>
    </source>
</evidence>
<dbReference type="InterPro" id="IPR005151">
    <property type="entry name" value="Tail-specific_protease"/>
</dbReference>
<proteinExistence type="inferred from homology"/>
<evidence type="ECO:0000313" key="8">
    <source>
        <dbReference type="Proteomes" id="UP000053091"/>
    </source>
</evidence>
<evidence type="ECO:0000259" key="6">
    <source>
        <dbReference type="PROSITE" id="PS50106"/>
    </source>
</evidence>
<evidence type="ECO:0000313" key="7">
    <source>
        <dbReference type="EMBL" id="GAP43048.1"/>
    </source>
</evidence>
<keyword evidence="4 5" id="KW-0720">Serine protease</keyword>
<dbReference type="Pfam" id="PF22694">
    <property type="entry name" value="CtpB_N-like"/>
    <property type="match status" value="1"/>
</dbReference>
<dbReference type="InterPro" id="IPR029045">
    <property type="entry name" value="ClpP/crotonase-like_dom_sf"/>
</dbReference>
<dbReference type="Proteomes" id="UP000053091">
    <property type="component" value="Unassembled WGS sequence"/>
</dbReference>
<accession>A0A0S7C230</accession>
<evidence type="ECO:0000256" key="2">
    <source>
        <dbReference type="ARBA" id="ARBA00022670"/>
    </source>
</evidence>
<dbReference type="SUPFAM" id="SSF50156">
    <property type="entry name" value="PDZ domain-like"/>
    <property type="match status" value="1"/>
</dbReference>
<feature type="domain" description="PDZ" evidence="6">
    <location>
        <begin position="77"/>
        <end position="155"/>
    </location>
</feature>
<dbReference type="SMART" id="SM00245">
    <property type="entry name" value="TSPc"/>
    <property type="match status" value="1"/>
</dbReference>
<dbReference type="RefSeq" id="WP_062039738.1">
    <property type="nucleotide sequence ID" value="NZ_DF968182.1"/>
</dbReference>
<dbReference type="Pfam" id="PF17820">
    <property type="entry name" value="PDZ_6"/>
    <property type="match status" value="1"/>
</dbReference>
<dbReference type="GO" id="GO:0008236">
    <property type="term" value="F:serine-type peptidase activity"/>
    <property type="evidence" value="ECO:0007669"/>
    <property type="project" value="UniProtKB-KW"/>
</dbReference>
<dbReference type="STRING" id="1678841.TBC1_111190"/>
<dbReference type="CDD" id="cd07560">
    <property type="entry name" value="Peptidase_S41_CPP"/>
    <property type="match status" value="1"/>
</dbReference>
<dbReference type="InterPro" id="IPR055210">
    <property type="entry name" value="CtpA/B_N"/>
</dbReference>
<protein>
    <submittedName>
        <fullName evidence="7">C-terminal peptidase</fullName>
    </submittedName>
</protein>
<reference evidence="7" key="1">
    <citation type="journal article" date="2015" name="Genome Announc.">
        <title>Draft Genome Sequence of Bacteroidales Strain TBC1, a Novel Isolate from a Methanogenic Wastewater Treatment System.</title>
        <authorList>
            <person name="Tourlousse D.M."/>
            <person name="Matsuura N."/>
            <person name="Sun L."/>
            <person name="Toyonaga M."/>
            <person name="Kuroda K."/>
            <person name="Ohashi A."/>
            <person name="Cruz R."/>
            <person name="Yamaguchi T."/>
            <person name="Sekiguchi Y."/>
        </authorList>
    </citation>
    <scope>NUCLEOTIDE SEQUENCE [LARGE SCALE GENOMIC DNA]</scope>
    <source>
        <strain evidence="7">TBC1</strain>
    </source>
</reference>
<organism evidence="7">
    <name type="scientific">Lentimicrobium saccharophilum</name>
    <dbReference type="NCBI Taxonomy" id="1678841"/>
    <lineage>
        <taxon>Bacteria</taxon>
        <taxon>Pseudomonadati</taxon>
        <taxon>Bacteroidota</taxon>
        <taxon>Bacteroidia</taxon>
        <taxon>Bacteroidales</taxon>
        <taxon>Lentimicrobiaceae</taxon>
        <taxon>Lentimicrobium</taxon>
    </lineage>
</organism>
<evidence type="ECO:0000256" key="5">
    <source>
        <dbReference type="RuleBase" id="RU004404"/>
    </source>
</evidence>
<dbReference type="Gene3D" id="3.30.750.44">
    <property type="match status" value="1"/>
</dbReference>
<keyword evidence="3 5" id="KW-0378">Hydrolase</keyword>
<dbReference type="GO" id="GO:0007165">
    <property type="term" value="P:signal transduction"/>
    <property type="evidence" value="ECO:0007669"/>
    <property type="project" value="TreeGrafter"/>
</dbReference>
<evidence type="ECO:0000256" key="3">
    <source>
        <dbReference type="ARBA" id="ARBA00022801"/>
    </source>
</evidence>
<dbReference type="CDD" id="cd06782">
    <property type="entry name" value="cpPDZ_CPP-like"/>
    <property type="match status" value="1"/>
</dbReference>
<dbReference type="AlphaFoldDB" id="A0A0S7C230"/>
<dbReference type="SMART" id="SM00228">
    <property type="entry name" value="PDZ"/>
    <property type="match status" value="1"/>
</dbReference>